<dbReference type="SFLD" id="SFLDG00358">
    <property type="entry name" value="Main_(cytGST)"/>
    <property type="match status" value="1"/>
</dbReference>
<dbReference type="EMBL" id="CP060412">
    <property type="protein sequence ID" value="QNK03086.1"/>
    <property type="molecule type" value="Genomic_DNA"/>
</dbReference>
<dbReference type="PANTHER" id="PTHR42673:SF21">
    <property type="entry name" value="GLUTATHIONE S-TRANSFERASE YFCF"/>
    <property type="match status" value="1"/>
</dbReference>
<dbReference type="SUPFAM" id="SSF47616">
    <property type="entry name" value="GST C-terminal domain-like"/>
    <property type="match status" value="1"/>
</dbReference>
<evidence type="ECO:0000259" key="1">
    <source>
        <dbReference type="PROSITE" id="PS50404"/>
    </source>
</evidence>
<dbReference type="KEGG" id="dtl:H8F01_08235"/>
<dbReference type="PANTHER" id="PTHR42673">
    <property type="entry name" value="MALEYLACETOACETATE ISOMERASE"/>
    <property type="match status" value="1"/>
</dbReference>
<name>A0A7G8Q8H8_9GAMM</name>
<dbReference type="Proteomes" id="UP000515873">
    <property type="component" value="Chromosome"/>
</dbReference>
<evidence type="ECO:0000313" key="3">
    <source>
        <dbReference type="EMBL" id="QNK03086.1"/>
    </source>
</evidence>
<keyword evidence="3" id="KW-0808">Transferase</keyword>
<proteinExistence type="predicted"/>
<evidence type="ECO:0000259" key="2">
    <source>
        <dbReference type="PROSITE" id="PS50405"/>
    </source>
</evidence>
<protein>
    <submittedName>
        <fullName evidence="3">Glutathione S-transferase family protein</fullName>
    </submittedName>
</protein>
<dbReference type="AlphaFoldDB" id="A0A7G8Q8H8"/>
<dbReference type="GO" id="GO:0006559">
    <property type="term" value="P:L-phenylalanine catabolic process"/>
    <property type="evidence" value="ECO:0007669"/>
    <property type="project" value="TreeGrafter"/>
</dbReference>
<dbReference type="CDD" id="cd00570">
    <property type="entry name" value="GST_N_family"/>
    <property type="match status" value="1"/>
</dbReference>
<dbReference type="InterPro" id="IPR010987">
    <property type="entry name" value="Glutathione-S-Trfase_C-like"/>
</dbReference>
<dbReference type="Gene3D" id="3.40.30.10">
    <property type="entry name" value="Glutaredoxin"/>
    <property type="match status" value="1"/>
</dbReference>
<dbReference type="PROSITE" id="PS50404">
    <property type="entry name" value="GST_NTER"/>
    <property type="match status" value="1"/>
</dbReference>
<dbReference type="SFLD" id="SFLDS00019">
    <property type="entry name" value="Glutathione_Transferase_(cytos"/>
    <property type="match status" value="1"/>
</dbReference>
<dbReference type="InterPro" id="IPR036282">
    <property type="entry name" value="Glutathione-S-Trfase_C_sf"/>
</dbReference>
<dbReference type="GO" id="GO:0016034">
    <property type="term" value="F:maleylacetoacetate isomerase activity"/>
    <property type="evidence" value="ECO:0007669"/>
    <property type="project" value="TreeGrafter"/>
</dbReference>
<gene>
    <name evidence="3" type="ORF">H8F01_08235</name>
</gene>
<evidence type="ECO:0000313" key="4">
    <source>
        <dbReference type="Proteomes" id="UP000515873"/>
    </source>
</evidence>
<dbReference type="RefSeq" id="WP_187058513.1">
    <property type="nucleotide sequence ID" value="NZ_CP060412.1"/>
</dbReference>
<dbReference type="SUPFAM" id="SSF52833">
    <property type="entry name" value="Thioredoxin-like"/>
    <property type="match status" value="1"/>
</dbReference>
<accession>A0A7G8Q8H8</accession>
<organism evidence="3 4">
    <name type="scientific">Dyella telluris</name>
    <dbReference type="NCBI Taxonomy" id="2763498"/>
    <lineage>
        <taxon>Bacteria</taxon>
        <taxon>Pseudomonadati</taxon>
        <taxon>Pseudomonadota</taxon>
        <taxon>Gammaproteobacteria</taxon>
        <taxon>Lysobacterales</taxon>
        <taxon>Rhodanobacteraceae</taxon>
        <taxon>Dyella</taxon>
    </lineage>
</organism>
<dbReference type="PROSITE" id="PS50405">
    <property type="entry name" value="GST_CTER"/>
    <property type="match status" value="1"/>
</dbReference>
<sequence length="250" mass="28423">MSPRFTIVGNYISPYVRKVLACMELKGLAYDIDPITPFVGDDRFSELSPLRRIPVLIEGELVLNDSSVICQYLEDRFPAPSLYPADVAQRAKARWLEEYCDTHLANVLVWKLFYQKAILRRVFHEETDEAVVERARNVEIPAAIDYLESQLPAEGFAFGELSIADISIASYFRTASFVRYTIDAERWPRTAQLVDRTQSLPVFQQLGHWEETALRLPVTEQRAALQAAGAPLTSWTMGSHTPRKGLARME</sequence>
<dbReference type="InterPro" id="IPR004045">
    <property type="entry name" value="Glutathione_S-Trfase_N"/>
</dbReference>
<dbReference type="Gene3D" id="1.20.1050.10">
    <property type="match status" value="1"/>
</dbReference>
<reference evidence="3 4" key="1">
    <citation type="submission" date="2020-08" db="EMBL/GenBank/DDBJ databases">
        <title>Dyella sp. G9 isolated from forest soil.</title>
        <authorList>
            <person name="Fu J."/>
            <person name="Qiu L."/>
        </authorList>
    </citation>
    <scope>NUCLEOTIDE SEQUENCE [LARGE SCALE GENOMIC DNA]</scope>
    <source>
        <strain evidence="3 4">G9</strain>
    </source>
</reference>
<feature type="domain" description="GST N-terminal" evidence="1">
    <location>
        <begin position="3"/>
        <end position="81"/>
    </location>
</feature>
<dbReference type="InterPro" id="IPR040079">
    <property type="entry name" value="Glutathione_S-Trfase"/>
</dbReference>
<dbReference type="InterPro" id="IPR036249">
    <property type="entry name" value="Thioredoxin-like_sf"/>
</dbReference>
<feature type="domain" description="GST C-terminal" evidence="2">
    <location>
        <begin position="86"/>
        <end position="221"/>
    </location>
</feature>
<keyword evidence="4" id="KW-1185">Reference proteome</keyword>
<dbReference type="CDD" id="cd00299">
    <property type="entry name" value="GST_C_family"/>
    <property type="match status" value="1"/>
</dbReference>
<dbReference type="GO" id="GO:0006749">
    <property type="term" value="P:glutathione metabolic process"/>
    <property type="evidence" value="ECO:0007669"/>
    <property type="project" value="TreeGrafter"/>
</dbReference>
<dbReference type="Pfam" id="PF13417">
    <property type="entry name" value="GST_N_3"/>
    <property type="match status" value="1"/>
</dbReference>
<dbReference type="GO" id="GO:0004364">
    <property type="term" value="F:glutathione transferase activity"/>
    <property type="evidence" value="ECO:0007669"/>
    <property type="project" value="TreeGrafter"/>
</dbReference>